<protein>
    <submittedName>
        <fullName evidence="3">HIT family protein</fullName>
    </submittedName>
</protein>
<keyword evidence="4" id="KW-1185">Reference proteome</keyword>
<dbReference type="PANTHER" id="PTHR46648">
    <property type="entry name" value="HIT FAMILY PROTEIN 1"/>
    <property type="match status" value="1"/>
</dbReference>
<accession>A0ABR9B9Y2</accession>
<dbReference type="InterPro" id="IPR036265">
    <property type="entry name" value="HIT-like_sf"/>
</dbReference>
<dbReference type="PROSITE" id="PS00892">
    <property type="entry name" value="HIT_1"/>
    <property type="match status" value="1"/>
</dbReference>
<evidence type="ECO:0000259" key="2">
    <source>
        <dbReference type="PROSITE" id="PS51084"/>
    </source>
</evidence>
<reference evidence="4" key="1">
    <citation type="submission" date="2023-07" db="EMBL/GenBank/DDBJ databases">
        <title>Thauera sp. CAU 1555 isolated from sand of Yaerae Beach.</title>
        <authorList>
            <person name="Kim W."/>
        </authorList>
    </citation>
    <scope>NUCLEOTIDE SEQUENCE [LARGE SCALE GENOMIC DNA]</scope>
    <source>
        <strain evidence="4">CAU 1555</strain>
    </source>
</reference>
<dbReference type="PROSITE" id="PS51084">
    <property type="entry name" value="HIT_2"/>
    <property type="match status" value="1"/>
</dbReference>
<organism evidence="3 4">
    <name type="scientific">Thauera sedimentorum</name>
    <dbReference type="NCBI Taxonomy" id="2767595"/>
    <lineage>
        <taxon>Bacteria</taxon>
        <taxon>Pseudomonadati</taxon>
        <taxon>Pseudomonadota</taxon>
        <taxon>Betaproteobacteria</taxon>
        <taxon>Rhodocyclales</taxon>
        <taxon>Zoogloeaceae</taxon>
        <taxon>Thauera</taxon>
    </lineage>
</organism>
<dbReference type="InterPro" id="IPR001310">
    <property type="entry name" value="Histidine_triad_HIT"/>
</dbReference>
<evidence type="ECO:0000313" key="3">
    <source>
        <dbReference type="EMBL" id="MBD8503052.1"/>
    </source>
</evidence>
<evidence type="ECO:0000313" key="4">
    <source>
        <dbReference type="Proteomes" id="UP000603602"/>
    </source>
</evidence>
<dbReference type="InterPro" id="IPR011146">
    <property type="entry name" value="HIT-like"/>
</dbReference>
<dbReference type="PANTHER" id="PTHR46648:SF1">
    <property type="entry name" value="ADENOSINE 5'-MONOPHOSPHORAMIDASE HNT1"/>
    <property type="match status" value="1"/>
</dbReference>
<dbReference type="Proteomes" id="UP000603602">
    <property type="component" value="Unassembled WGS sequence"/>
</dbReference>
<name>A0ABR9B9Y2_9RHOO</name>
<dbReference type="PRINTS" id="PR00332">
    <property type="entry name" value="HISTRIAD"/>
</dbReference>
<dbReference type="InterPro" id="IPR019808">
    <property type="entry name" value="Histidine_triad_CS"/>
</dbReference>
<sequence>MPMFVDNSPPGQCIFCRLIAGEIPSARVYEDELTVAFMDIGQCNPGHVLVAVKRHAATLFDLTDEEAAAAMRSARRVALAVREAFDPRGLTLLQANGREGDQTVFHFHMHVVPRHGDDGIALSWPRKDPAFEVLQGYAERIRAALA</sequence>
<feature type="short sequence motif" description="Histidine triad motif" evidence="1">
    <location>
        <begin position="106"/>
        <end position="110"/>
    </location>
</feature>
<gene>
    <name evidence="3" type="ORF">IFO67_09170</name>
</gene>
<dbReference type="SUPFAM" id="SSF54197">
    <property type="entry name" value="HIT-like"/>
    <property type="match status" value="1"/>
</dbReference>
<proteinExistence type="predicted"/>
<dbReference type="RefSeq" id="WP_187717788.1">
    <property type="nucleotide sequence ID" value="NZ_JACTAH010000001.1"/>
</dbReference>
<evidence type="ECO:0000256" key="1">
    <source>
        <dbReference type="PROSITE-ProRule" id="PRU00464"/>
    </source>
</evidence>
<dbReference type="EMBL" id="JACYTO010000001">
    <property type="protein sequence ID" value="MBD8503052.1"/>
    <property type="molecule type" value="Genomic_DNA"/>
</dbReference>
<comment type="caution">
    <text evidence="3">The sequence shown here is derived from an EMBL/GenBank/DDBJ whole genome shotgun (WGS) entry which is preliminary data.</text>
</comment>
<dbReference type="Gene3D" id="3.30.428.10">
    <property type="entry name" value="HIT-like"/>
    <property type="match status" value="1"/>
</dbReference>
<dbReference type="Pfam" id="PF01230">
    <property type="entry name" value="HIT"/>
    <property type="match status" value="1"/>
</dbReference>
<feature type="domain" description="HIT" evidence="2">
    <location>
        <begin position="14"/>
        <end position="121"/>
    </location>
</feature>